<keyword evidence="3" id="KW-1185">Reference proteome</keyword>
<evidence type="ECO:0000256" key="1">
    <source>
        <dbReference type="SAM" id="Phobius"/>
    </source>
</evidence>
<protein>
    <submittedName>
        <fullName evidence="2">Uncharacterized protein</fullName>
    </submittedName>
</protein>
<dbReference type="OrthoDB" id="3341077at2759"/>
<reference evidence="2" key="1">
    <citation type="journal article" date="2021" name="New Phytol.">
        <title>Evolutionary innovations through gain and loss of genes in the ectomycorrhizal Boletales.</title>
        <authorList>
            <person name="Wu G."/>
            <person name="Miyauchi S."/>
            <person name="Morin E."/>
            <person name="Kuo A."/>
            <person name="Drula E."/>
            <person name="Varga T."/>
            <person name="Kohler A."/>
            <person name="Feng B."/>
            <person name="Cao Y."/>
            <person name="Lipzen A."/>
            <person name="Daum C."/>
            <person name="Hundley H."/>
            <person name="Pangilinan J."/>
            <person name="Johnson J."/>
            <person name="Barry K."/>
            <person name="LaButti K."/>
            <person name="Ng V."/>
            <person name="Ahrendt S."/>
            <person name="Min B."/>
            <person name="Choi I.G."/>
            <person name="Park H."/>
            <person name="Plett J.M."/>
            <person name="Magnuson J."/>
            <person name="Spatafora J.W."/>
            <person name="Nagy L.G."/>
            <person name="Henrissat B."/>
            <person name="Grigoriev I.V."/>
            <person name="Yang Z.L."/>
            <person name="Xu J."/>
            <person name="Martin F.M."/>
        </authorList>
    </citation>
    <scope>NUCLEOTIDE SEQUENCE</scope>
    <source>
        <strain evidence="2">KKN 215</strain>
    </source>
</reference>
<sequence length="342" mass="37290">MLDNDLAALIGFGCEALMYGIYVVIFVLSLVFLYSGRRTQTNRLMTLSISILFILCTAHFALEFNHFYRTLERTGVAGYATETKELFAADILISLIDFVGDVVLLHRCWLVWGKNYHVVILPLLTAAAGFACGMSGLGILLNIDPTAPQAPLAVRPLGTAAFTLPLATNFLITILTVVRLYSMASKSRAANNGNPVTTTSHVKKAVAIVVESGLLYLIGQLVFVILFSIGHPAQGIVAVIVVQIYGIAPTLISFRVGLGIATEEYELSTKQRSAAEWRLSTRRTVPTNHTEVSIHTTREVVGDSTSDFALYPGVKDLKDYRLGNHRDLRDTKIAEDDVGSAV</sequence>
<gene>
    <name evidence="2" type="ORF">BXZ70DRAFT_538501</name>
</gene>
<evidence type="ECO:0000313" key="3">
    <source>
        <dbReference type="Proteomes" id="UP000813824"/>
    </source>
</evidence>
<keyword evidence="1" id="KW-0812">Transmembrane</keyword>
<feature type="transmembrane region" description="Helical" evidence="1">
    <location>
        <begin position="86"/>
        <end position="106"/>
    </location>
</feature>
<evidence type="ECO:0000313" key="2">
    <source>
        <dbReference type="EMBL" id="KAH8087866.1"/>
    </source>
</evidence>
<feature type="transmembrane region" description="Helical" evidence="1">
    <location>
        <begin position="6"/>
        <end position="32"/>
    </location>
</feature>
<dbReference type="EMBL" id="JAEVFJ010000040">
    <property type="protein sequence ID" value="KAH8087866.1"/>
    <property type="molecule type" value="Genomic_DNA"/>
</dbReference>
<feature type="transmembrane region" description="Helical" evidence="1">
    <location>
        <begin position="235"/>
        <end position="258"/>
    </location>
</feature>
<dbReference type="Proteomes" id="UP000813824">
    <property type="component" value="Unassembled WGS sequence"/>
</dbReference>
<dbReference type="AlphaFoldDB" id="A0A8K0UHC2"/>
<accession>A0A8K0UHC2</accession>
<comment type="caution">
    <text evidence="2">The sequence shown here is derived from an EMBL/GenBank/DDBJ whole genome shotgun (WGS) entry which is preliminary data.</text>
</comment>
<organism evidence="2 3">
    <name type="scientific">Cristinia sonorae</name>
    <dbReference type="NCBI Taxonomy" id="1940300"/>
    <lineage>
        <taxon>Eukaryota</taxon>
        <taxon>Fungi</taxon>
        <taxon>Dikarya</taxon>
        <taxon>Basidiomycota</taxon>
        <taxon>Agaricomycotina</taxon>
        <taxon>Agaricomycetes</taxon>
        <taxon>Agaricomycetidae</taxon>
        <taxon>Agaricales</taxon>
        <taxon>Pleurotineae</taxon>
        <taxon>Stephanosporaceae</taxon>
        <taxon>Cristinia</taxon>
    </lineage>
</organism>
<keyword evidence="1" id="KW-0472">Membrane</keyword>
<feature type="transmembrane region" description="Helical" evidence="1">
    <location>
        <begin position="161"/>
        <end position="184"/>
    </location>
</feature>
<name>A0A8K0UHC2_9AGAR</name>
<keyword evidence="1" id="KW-1133">Transmembrane helix</keyword>
<feature type="transmembrane region" description="Helical" evidence="1">
    <location>
        <begin position="118"/>
        <end position="141"/>
    </location>
</feature>
<feature type="transmembrane region" description="Helical" evidence="1">
    <location>
        <begin position="44"/>
        <end position="62"/>
    </location>
</feature>
<proteinExistence type="predicted"/>
<feature type="transmembrane region" description="Helical" evidence="1">
    <location>
        <begin position="205"/>
        <end position="229"/>
    </location>
</feature>